<feature type="signal peptide" evidence="1">
    <location>
        <begin position="1"/>
        <end position="20"/>
    </location>
</feature>
<feature type="chain" id="PRO_5022685785" description="PepSY domain-containing protein" evidence="1">
    <location>
        <begin position="21"/>
        <end position="135"/>
    </location>
</feature>
<accession>A0A5B7ZUH4</accession>
<dbReference type="KEGG" id="thes:FHQ07_09140"/>
<dbReference type="EMBL" id="CP040871">
    <property type="protein sequence ID" value="QDA57462.1"/>
    <property type="molecule type" value="Genomic_DNA"/>
</dbReference>
<name>A0A5B7ZUH4_9GAMM</name>
<proteinExistence type="predicted"/>
<dbReference type="NCBIfam" id="NF047450">
    <property type="entry name" value="post-PEP-CTERM_1"/>
    <property type="match status" value="1"/>
</dbReference>
<sequence>MKATTLIVLGGLLFAGTSLAAEPQQVQNTDNNLTADSGMKVGIDPKTGKLRRLTAAESANLDVLTAKNRKAAAAMAKGKVAAKEGVTTEIVNGRYITYLPESEMIEIHATIGADGKVIVSHDGQPLQGAVEAANE</sequence>
<organism evidence="2 3">
    <name type="scientific">Thermomonas aquatica</name>
    <dbReference type="NCBI Taxonomy" id="2202149"/>
    <lineage>
        <taxon>Bacteria</taxon>
        <taxon>Pseudomonadati</taxon>
        <taxon>Pseudomonadota</taxon>
        <taxon>Gammaproteobacteria</taxon>
        <taxon>Lysobacterales</taxon>
        <taxon>Lysobacteraceae</taxon>
        <taxon>Thermomonas</taxon>
    </lineage>
</organism>
<dbReference type="OrthoDB" id="6008510at2"/>
<evidence type="ECO:0000256" key="1">
    <source>
        <dbReference type="SAM" id="SignalP"/>
    </source>
</evidence>
<evidence type="ECO:0000313" key="2">
    <source>
        <dbReference type="EMBL" id="QDA57462.1"/>
    </source>
</evidence>
<dbReference type="RefSeq" id="WP_139716513.1">
    <property type="nucleotide sequence ID" value="NZ_CP040871.1"/>
</dbReference>
<evidence type="ECO:0008006" key="4">
    <source>
        <dbReference type="Google" id="ProtNLM"/>
    </source>
</evidence>
<protein>
    <recommendedName>
        <fullName evidence="4">PepSY domain-containing protein</fullName>
    </recommendedName>
</protein>
<gene>
    <name evidence="2" type="ORF">FHQ07_09140</name>
</gene>
<reference evidence="2 3" key="1">
    <citation type="submission" date="2019-06" db="EMBL/GenBank/DDBJ databases">
        <title>Thermomonas aquatica sp. nov., isolated from an industrial wastewater treatment plant.</title>
        <authorList>
            <person name="Jeon J.H."/>
            <person name="Park D.-S."/>
        </authorList>
    </citation>
    <scope>NUCLEOTIDE SEQUENCE [LARGE SCALE GENOMIC DNA]</scope>
    <source>
        <strain evidence="2 3">SY21</strain>
    </source>
</reference>
<dbReference type="AlphaFoldDB" id="A0A5B7ZUH4"/>
<dbReference type="Proteomes" id="UP000308149">
    <property type="component" value="Chromosome"/>
</dbReference>
<evidence type="ECO:0000313" key="3">
    <source>
        <dbReference type="Proteomes" id="UP000308149"/>
    </source>
</evidence>
<keyword evidence="3" id="KW-1185">Reference proteome</keyword>
<keyword evidence="1" id="KW-0732">Signal</keyword>